<evidence type="ECO:0000256" key="3">
    <source>
        <dbReference type="ARBA" id="ARBA00022515"/>
    </source>
</evidence>
<dbReference type="GO" id="GO:1990077">
    <property type="term" value="C:primosome complex"/>
    <property type="evidence" value="ECO:0007669"/>
    <property type="project" value="UniProtKB-KW"/>
</dbReference>
<evidence type="ECO:0000256" key="12">
    <source>
        <dbReference type="RuleBase" id="RU003514"/>
    </source>
</evidence>
<dbReference type="InterPro" id="IPR002755">
    <property type="entry name" value="DNA_primase_S"/>
</dbReference>
<dbReference type="InterPro" id="IPR014052">
    <property type="entry name" value="DNA_primase_ssu_euk/arc"/>
</dbReference>
<proteinExistence type="inferred from homology"/>
<dbReference type="NCBIfam" id="TIGR00335">
    <property type="entry name" value="primase_sml"/>
    <property type="match status" value="1"/>
</dbReference>
<evidence type="ECO:0000256" key="2">
    <source>
        <dbReference type="ARBA" id="ARBA00022478"/>
    </source>
</evidence>
<comment type="function">
    <text evidence="13">RNA polymerase that catalyzes the synthesis of short RNA molecules used as primers for DNA polymerase during DNA replication.</text>
</comment>
<protein>
    <recommendedName>
        <fullName evidence="11">DNA primase small subunit PriS</fullName>
        <ecNumber evidence="11">2.7.7.-</ecNumber>
    </recommendedName>
</protein>
<reference evidence="14" key="1">
    <citation type="journal article" date="2020" name="ISME J.">
        <title>Gammaproteobacteria mediating utilization of methyl-, sulfur- and petroleum organic compounds in deep ocean hydrothermal plumes.</title>
        <authorList>
            <person name="Zhou Z."/>
            <person name="Liu Y."/>
            <person name="Pan J."/>
            <person name="Cron B.R."/>
            <person name="Toner B.M."/>
            <person name="Anantharaman K."/>
            <person name="Breier J.A."/>
            <person name="Dick G.J."/>
            <person name="Li M."/>
        </authorList>
    </citation>
    <scope>NUCLEOTIDE SEQUENCE</scope>
    <source>
        <strain evidence="14">SZUA-1534</strain>
    </source>
</reference>
<name>A0A832ZXG5_9EURY</name>
<evidence type="ECO:0000256" key="13">
    <source>
        <dbReference type="RuleBase" id="RU004224"/>
    </source>
</evidence>
<comment type="function">
    <text evidence="11">Catalytic subunit of DNA primase, an RNA polymerase that catalyzes the synthesis of short RNA molecules used as primers for DNA polymerase during DNA replication. The small subunit contains the primase catalytic core and has DNA synthesis activity on its own. Binding to the large subunit stabilizes and modulates the activity, increasing the rate of DNA synthesis while decreasing the length of the DNA fragments, and conferring RNA synthesis capability. The DNA polymerase activity may enable DNA primase to also catalyze primer extension after primer synthesis. May also play a role in DNA repair.</text>
</comment>
<feature type="active site" evidence="11">
    <location>
        <position position="256"/>
    </location>
</feature>
<evidence type="ECO:0000256" key="4">
    <source>
        <dbReference type="ARBA" id="ARBA00022679"/>
    </source>
</evidence>
<comment type="similarity">
    <text evidence="1 11 12">Belongs to the eukaryotic-type primase small subunit family.</text>
</comment>
<dbReference type="EMBL" id="DQVW01000006">
    <property type="protein sequence ID" value="HIQ31933.1"/>
    <property type="molecule type" value="Genomic_DNA"/>
</dbReference>
<dbReference type="EC" id="2.7.7.-" evidence="11"/>
<organism evidence="14 15">
    <name type="scientific">Methanothermococcus okinawensis</name>
    <dbReference type="NCBI Taxonomy" id="155863"/>
    <lineage>
        <taxon>Archaea</taxon>
        <taxon>Methanobacteriati</taxon>
        <taxon>Methanobacteriota</taxon>
        <taxon>Methanomada group</taxon>
        <taxon>Methanococci</taxon>
        <taxon>Methanococcales</taxon>
        <taxon>Methanococcaceae</taxon>
        <taxon>Methanothermococcus</taxon>
    </lineage>
</organism>
<evidence type="ECO:0000256" key="5">
    <source>
        <dbReference type="ARBA" id="ARBA00022695"/>
    </source>
</evidence>
<keyword evidence="8 11" id="KW-0460">Magnesium</keyword>
<dbReference type="CDD" id="cd04860">
    <property type="entry name" value="AE_Prim_S"/>
    <property type="match status" value="1"/>
</dbReference>
<sequence>MEMANGSKFNLVRRYYREYFRDAVKNRWLEVPEDIRHREIGYGYLNKVDNRNLSFNSEEEYLRWVLDRSPFHLYKSLAYMRYPSSVGGAQKKGLFRREIAFDIDVHKVKRCTHRDEDWICRHCLEEGKNQVFILIDEFLIPDFGLSTRDLRIVFSGNRGYHIYIKPRDEDIRETIEHWSREERRCLIEYILGKNLNLNSVGSGWRRRILKAIRNKKLLAQLERSSNWKSIIERKNERERRRILEIIERVRNRLELDEKVMEDDIRLLRVIGSLHGYTGFMVKEVKYNTLEYFDPLKDAVYPKFNREYYNIRIKERIDSLRIGDNLYTYRSREVPVSVILYLFGHGVDFEILE</sequence>
<dbReference type="HAMAP" id="MF_00700">
    <property type="entry name" value="DNA_primase_sml_arc"/>
    <property type="match status" value="1"/>
</dbReference>
<dbReference type="GO" id="GO:0006269">
    <property type="term" value="P:DNA replication, synthesis of primer"/>
    <property type="evidence" value="ECO:0007669"/>
    <property type="project" value="UniProtKB-UniRule"/>
</dbReference>
<dbReference type="GO" id="GO:0000428">
    <property type="term" value="C:DNA-directed RNA polymerase complex"/>
    <property type="evidence" value="ECO:0007669"/>
    <property type="project" value="UniProtKB-KW"/>
</dbReference>
<keyword evidence="10 11" id="KW-0464">Manganese</keyword>
<evidence type="ECO:0000256" key="1">
    <source>
        <dbReference type="ARBA" id="ARBA00009762"/>
    </source>
</evidence>
<evidence type="ECO:0000256" key="11">
    <source>
        <dbReference type="HAMAP-Rule" id="MF_00700"/>
    </source>
</evidence>
<keyword evidence="5 11" id="KW-0548">Nucleotidyltransferase</keyword>
<evidence type="ECO:0000256" key="8">
    <source>
        <dbReference type="ARBA" id="ARBA00022842"/>
    </source>
</evidence>
<evidence type="ECO:0000256" key="7">
    <source>
        <dbReference type="ARBA" id="ARBA00022723"/>
    </source>
</evidence>
<comment type="caution">
    <text evidence="14">The sequence shown here is derived from an EMBL/GenBank/DDBJ whole genome shotgun (WGS) entry which is preliminary data.</text>
</comment>
<keyword evidence="2 11" id="KW-0240">DNA-directed RNA polymerase</keyword>
<dbReference type="Pfam" id="PF01896">
    <property type="entry name" value="DNA_primase_S"/>
    <property type="match status" value="1"/>
</dbReference>
<evidence type="ECO:0000256" key="10">
    <source>
        <dbReference type="ARBA" id="ARBA00023211"/>
    </source>
</evidence>
<dbReference type="Proteomes" id="UP000623215">
    <property type="component" value="Unassembled WGS sequence"/>
</dbReference>
<keyword evidence="4 11" id="KW-0808">Transferase</keyword>
<dbReference type="PANTHER" id="PTHR10536">
    <property type="entry name" value="DNA PRIMASE SMALL SUBUNIT"/>
    <property type="match status" value="1"/>
</dbReference>
<keyword evidence="9 11" id="KW-0804">Transcription</keyword>
<gene>
    <name evidence="11 14" type="primary">priS</name>
    <name evidence="14" type="ORF">EYH55_00400</name>
</gene>
<dbReference type="GO" id="GO:0003899">
    <property type="term" value="F:DNA-directed RNA polymerase activity"/>
    <property type="evidence" value="ECO:0007669"/>
    <property type="project" value="UniProtKB-UniRule"/>
</dbReference>
<accession>A0A832ZXG5</accession>
<evidence type="ECO:0000256" key="6">
    <source>
        <dbReference type="ARBA" id="ARBA00022705"/>
    </source>
</evidence>
<dbReference type="Gene3D" id="3.90.920.10">
    <property type="entry name" value="DNA primase, PRIM domain"/>
    <property type="match status" value="1"/>
</dbReference>
<keyword evidence="7 11" id="KW-0479">Metal-binding</keyword>
<dbReference type="InterPro" id="IPR023639">
    <property type="entry name" value="DNA_primase_ssu_PriS"/>
</dbReference>
<dbReference type="SUPFAM" id="SSF56747">
    <property type="entry name" value="Prim-pol domain"/>
    <property type="match status" value="1"/>
</dbReference>
<evidence type="ECO:0000256" key="9">
    <source>
        <dbReference type="ARBA" id="ARBA00023163"/>
    </source>
</evidence>
<evidence type="ECO:0000313" key="14">
    <source>
        <dbReference type="EMBL" id="HIQ31933.1"/>
    </source>
</evidence>
<keyword evidence="6 11" id="KW-0235">DNA replication</keyword>
<keyword evidence="3 11" id="KW-0639">Primosome</keyword>
<comment type="subunit">
    <text evidence="11">Heterodimer of a small subunit (PriS) and a large subunit (PriL).</text>
</comment>
<evidence type="ECO:0000313" key="15">
    <source>
        <dbReference type="Proteomes" id="UP000623215"/>
    </source>
</evidence>
<dbReference type="GO" id="GO:0046872">
    <property type="term" value="F:metal ion binding"/>
    <property type="evidence" value="ECO:0007669"/>
    <property type="project" value="UniProtKB-KW"/>
</dbReference>
<dbReference type="AlphaFoldDB" id="A0A832ZXG5"/>
<feature type="active site" evidence="11">
    <location>
        <position position="104"/>
    </location>
</feature>
<feature type="active site" evidence="11">
    <location>
        <position position="102"/>
    </location>
</feature>
<comment type="cofactor">
    <cofactor evidence="11">
        <name>Mg(2+)</name>
        <dbReference type="ChEBI" id="CHEBI:18420"/>
    </cofactor>
    <cofactor evidence="11">
        <name>Mn(2+)</name>
        <dbReference type="ChEBI" id="CHEBI:29035"/>
    </cofactor>
</comment>